<feature type="chain" id="PRO_5045591907" evidence="3">
    <location>
        <begin position="21"/>
        <end position="703"/>
    </location>
</feature>
<evidence type="ECO:0000313" key="5">
    <source>
        <dbReference type="Proteomes" id="UP001189429"/>
    </source>
</evidence>
<sequence>MAAFKFAALLLVACPATGQAASLRSNARAAANPVRRVVSMLQSMQKKVEAEGEKEEEMYKKFSCYCKTGAADLAASISAAGTTGTQLGSDLKAAEEQLSQVKQGLKEAQTERAEAKTAVATATSIRGRDAAKFAATKSELESYISAIKQAVAALTKGMAGGFLQTTSASLLRNIVLTKGDAIQDDDREVLLSFLSGKGSSAYVPQSGEVTGILKEMGDSFSKSLADASDMEANAIKEFEAVVAAKAKEIDALTLSVEAKTSKSGSLGVTIVQMKNDLSESETALLEDQKLLQELESGCSTKDKDYEERVKTRHDELAALTETIKILNDDDALELFNPKTLPVPSASLMQVAVTTTSQRARAVALVQQAQLKSEADHARLGFLVLALRGKKVGFEVVIKMIDDMVVLLKKEQADDAEKKEYCGSQFDSTEDKKKSLTREASDLATAIASTKESISSAAEDISALETGIAALDKSVAEATALRKGEHEEYKALMAADGAAKELLLFARIGPARAADPKLYNPPAKVELSAQGAIERDMGSSAALVQVSERAQRTSAGAPPPETWSAYAKKSEESAGVIAMMDLLISDLDKEMTEAETEEKDSQEDYDRTIAGAKDKRTTDSKTLTSKAAEKADLESDLQAAKDDSASTAKALMATDKYLSQLHAECDWLIHTVADFDARKEARSGEIDALGKAKAVLSGADYSLL</sequence>
<organism evidence="4 5">
    <name type="scientific">Prorocentrum cordatum</name>
    <dbReference type="NCBI Taxonomy" id="2364126"/>
    <lineage>
        <taxon>Eukaryota</taxon>
        <taxon>Sar</taxon>
        <taxon>Alveolata</taxon>
        <taxon>Dinophyceae</taxon>
        <taxon>Prorocentrales</taxon>
        <taxon>Prorocentraceae</taxon>
        <taxon>Prorocentrum</taxon>
    </lineage>
</organism>
<dbReference type="PANTHER" id="PTHR43941">
    <property type="entry name" value="STRUCTURAL MAINTENANCE OF CHROMOSOMES PROTEIN 2"/>
    <property type="match status" value="1"/>
</dbReference>
<reference evidence="4" key="1">
    <citation type="submission" date="2023-10" db="EMBL/GenBank/DDBJ databases">
        <authorList>
            <person name="Chen Y."/>
            <person name="Shah S."/>
            <person name="Dougan E. K."/>
            <person name="Thang M."/>
            <person name="Chan C."/>
        </authorList>
    </citation>
    <scope>NUCLEOTIDE SEQUENCE [LARGE SCALE GENOMIC DNA]</scope>
</reference>
<dbReference type="EMBL" id="CAUYUJ010014327">
    <property type="protein sequence ID" value="CAK0839819.1"/>
    <property type="molecule type" value="Genomic_DNA"/>
</dbReference>
<accession>A0ABN9T475</accession>
<proteinExistence type="predicted"/>
<evidence type="ECO:0000256" key="1">
    <source>
        <dbReference type="SAM" id="Coils"/>
    </source>
</evidence>
<feature type="coiled-coil region" evidence="1">
    <location>
        <begin position="91"/>
        <end position="118"/>
    </location>
</feature>
<protein>
    <submittedName>
        <fullName evidence="4">Uncharacterized protein</fullName>
    </submittedName>
</protein>
<keyword evidence="3" id="KW-0732">Signal</keyword>
<feature type="region of interest" description="Disordered" evidence="2">
    <location>
        <begin position="590"/>
        <end position="620"/>
    </location>
</feature>
<comment type="caution">
    <text evidence="4">The sequence shown here is derived from an EMBL/GenBank/DDBJ whole genome shotgun (WGS) entry which is preliminary data.</text>
</comment>
<keyword evidence="1" id="KW-0175">Coiled coil</keyword>
<feature type="signal peptide" evidence="3">
    <location>
        <begin position="1"/>
        <end position="20"/>
    </location>
</feature>
<feature type="compositionally biased region" description="Basic and acidic residues" evidence="2">
    <location>
        <begin position="601"/>
        <end position="618"/>
    </location>
</feature>
<evidence type="ECO:0000313" key="4">
    <source>
        <dbReference type="EMBL" id="CAK0839819.1"/>
    </source>
</evidence>
<dbReference type="PANTHER" id="PTHR43941:SF1">
    <property type="entry name" value="STRUCTURAL MAINTENANCE OF CHROMOSOMES PROTEIN 2"/>
    <property type="match status" value="1"/>
</dbReference>
<dbReference type="Proteomes" id="UP001189429">
    <property type="component" value="Unassembled WGS sequence"/>
</dbReference>
<evidence type="ECO:0000256" key="2">
    <source>
        <dbReference type="SAM" id="MobiDB-lite"/>
    </source>
</evidence>
<keyword evidence="5" id="KW-1185">Reference proteome</keyword>
<gene>
    <name evidence="4" type="ORF">PCOR1329_LOCUS35415</name>
</gene>
<name>A0ABN9T475_9DINO</name>
<evidence type="ECO:0000256" key="3">
    <source>
        <dbReference type="SAM" id="SignalP"/>
    </source>
</evidence>